<comment type="caution">
    <text evidence="1">The sequence shown here is derived from an EMBL/GenBank/DDBJ whole genome shotgun (WGS) entry which is preliminary data.</text>
</comment>
<evidence type="ECO:0000313" key="1">
    <source>
        <dbReference type="EMBL" id="KRZ46847.1"/>
    </source>
</evidence>
<accession>A0A0V1KHW5</accession>
<organism evidence="1 2">
    <name type="scientific">Trichinella nativa</name>
    <dbReference type="NCBI Taxonomy" id="6335"/>
    <lineage>
        <taxon>Eukaryota</taxon>
        <taxon>Metazoa</taxon>
        <taxon>Ecdysozoa</taxon>
        <taxon>Nematoda</taxon>
        <taxon>Enoplea</taxon>
        <taxon>Dorylaimia</taxon>
        <taxon>Trichinellida</taxon>
        <taxon>Trichinellidae</taxon>
        <taxon>Trichinella</taxon>
    </lineage>
</organism>
<dbReference type="AlphaFoldDB" id="A0A0V1KHW5"/>
<evidence type="ECO:0000313" key="2">
    <source>
        <dbReference type="Proteomes" id="UP000054721"/>
    </source>
</evidence>
<proteinExistence type="predicted"/>
<sequence length="35" mass="3972">MNAYLTGEDSKSFNLHLPMAFNFILNLASQISQRV</sequence>
<dbReference type="Proteomes" id="UP000054721">
    <property type="component" value="Unassembled WGS sequence"/>
</dbReference>
<protein>
    <submittedName>
        <fullName evidence="1">Uncharacterized protein</fullName>
    </submittedName>
</protein>
<gene>
    <name evidence="1" type="ORF">T02_14332</name>
</gene>
<dbReference type="EMBL" id="JYDW01002028">
    <property type="protein sequence ID" value="KRZ46847.1"/>
    <property type="molecule type" value="Genomic_DNA"/>
</dbReference>
<dbReference type="OrthoDB" id="5922980at2759"/>
<keyword evidence="2" id="KW-1185">Reference proteome</keyword>
<name>A0A0V1KHW5_9BILA</name>
<reference evidence="1 2" key="1">
    <citation type="submission" date="2015-05" db="EMBL/GenBank/DDBJ databases">
        <title>Evolution of Trichinella species and genotypes.</title>
        <authorList>
            <person name="Korhonen P.K."/>
            <person name="Edoardo P."/>
            <person name="Giuseppe L.R."/>
            <person name="Gasser R.B."/>
        </authorList>
    </citation>
    <scope>NUCLEOTIDE SEQUENCE [LARGE SCALE GENOMIC DNA]</scope>
    <source>
        <strain evidence="1">ISS10</strain>
    </source>
</reference>